<evidence type="ECO:0000256" key="12">
    <source>
        <dbReference type="SAM" id="Phobius"/>
    </source>
</evidence>
<organism evidence="15 16">
    <name type="scientific">Glaciecola siphonariae</name>
    <dbReference type="NCBI Taxonomy" id="521012"/>
    <lineage>
        <taxon>Bacteria</taxon>
        <taxon>Pseudomonadati</taxon>
        <taxon>Pseudomonadota</taxon>
        <taxon>Gammaproteobacteria</taxon>
        <taxon>Alteromonadales</taxon>
        <taxon>Alteromonadaceae</taxon>
        <taxon>Glaciecola</taxon>
    </lineage>
</organism>
<proteinExistence type="inferred from homology"/>
<dbReference type="InterPro" id="IPR036097">
    <property type="entry name" value="HisK_dim/P_sf"/>
</dbReference>
<evidence type="ECO:0000256" key="5">
    <source>
        <dbReference type="ARBA" id="ARBA00022679"/>
    </source>
</evidence>
<feature type="modified residue" description="4-aspartylphosphate" evidence="10">
    <location>
        <position position="1064"/>
    </location>
</feature>
<dbReference type="PRINTS" id="PR00344">
    <property type="entry name" value="BCTRLSENSOR"/>
</dbReference>
<dbReference type="Proteomes" id="UP001595897">
    <property type="component" value="Unassembled WGS sequence"/>
</dbReference>
<comment type="catalytic activity">
    <reaction evidence="1">
        <text>ATP + protein L-histidine = ADP + protein N-phospho-L-histidine.</text>
        <dbReference type="EC" id="2.7.13.3"/>
    </reaction>
</comment>
<dbReference type="InterPro" id="IPR011006">
    <property type="entry name" value="CheY-like_superfamily"/>
</dbReference>
<dbReference type="InterPro" id="IPR001789">
    <property type="entry name" value="Sig_transdc_resp-reg_receiver"/>
</dbReference>
<comment type="caution">
    <text evidence="15">The sequence shown here is derived from an EMBL/GenBank/DDBJ whole genome shotgun (WGS) entry which is preliminary data.</text>
</comment>
<dbReference type="SUPFAM" id="SSF47384">
    <property type="entry name" value="Homodimeric domain of signal transducing histidine kinase"/>
    <property type="match status" value="1"/>
</dbReference>
<dbReference type="PANTHER" id="PTHR43047:SF9">
    <property type="entry name" value="HISTIDINE KINASE"/>
    <property type="match status" value="1"/>
</dbReference>
<evidence type="ECO:0000313" key="15">
    <source>
        <dbReference type="EMBL" id="MFC4699730.1"/>
    </source>
</evidence>
<dbReference type="InterPro" id="IPR001734">
    <property type="entry name" value="Na/solute_symporter"/>
</dbReference>
<feature type="transmembrane region" description="Helical" evidence="12">
    <location>
        <begin position="413"/>
        <end position="434"/>
    </location>
</feature>
<dbReference type="Gene3D" id="3.30.450.20">
    <property type="entry name" value="PAS domain"/>
    <property type="match status" value="1"/>
</dbReference>
<evidence type="ECO:0000256" key="7">
    <source>
        <dbReference type="ARBA" id="ARBA00022777"/>
    </source>
</evidence>
<feature type="transmembrane region" description="Helical" evidence="12">
    <location>
        <begin position="330"/>
        <end position="360"/>
    </location>
</feature>
<reference evidence="16" key="1">
    <citation type="journal article" date="2019" name="Int. J. Syst. Evol. Microbiol.">
        <title>The Global Catalogue of Microorganisms (GCM) 10K type strain sequencing project: providing services to taxonomists for standard genome sequencing and annotation.</title>
        <authorList>
            <consortium name="The Broad Institute Genomics Platform"/>
            <consortium name="The Broad Institute Genome Sequencing Center for Infectious Disease"/>
            <person name="Wu L."/>
            <person name="Ma J."/>
        </authorList>
    </citation>
    <scope>NUCLEOTIDE SEQUENCE [LARGE SCALE GENOMIC DNA]</scope>
    <source>
        <strain evidence="16">KACC 12507</strain>
    </source>
</reference>
<accession>A0ABV9LVU3</accession>
<gene>
    <name evidence="15" type="ORF">ACFO4O_06130</name>
</gene>
<dbReference type="InterPro" id="IPR036890">
    <property type="entry name" value="HATPase_C_sf"/>
</dbReference>
<keyword evidence="7" id="KW-0418">Kinase</keyword>
<feature type="coiled-coil region" evidence="11">
    <location>
        <begin position="731"/>
        <end position="774"/>
    </location>
</feature>
<evidence type="ECO:0000256" key="9">
    <source>
        <dbReference type="ARBA" id="ARBA00023136"/>
    </source>
</evidence>
<feature type="transmembrane region" description="Helical" evidence="12">
    <location>
        <begin position="441"/>
        <end position="462"/>
    </location>
</feature>
<evidence type="ECO:0000256" key="3">
    <source>
        <dbReference type="ARBA" id="ARBA00006434"/>
    </source>
</evidence>
<dbReference type="InterPro" id="IPR038377">
    <property type="entry name" value="Na/Glc_symporter_sf"/>
</dbReference>
<feature type="transmembrane region" description="Helical" evidence="12">
    <location>
        <begin position="272"/>
        <end position="296"/>
    </location>
</feature>
<keyword evidence="10" id="KW-0597">Phosphoprotein</keyword>
<dbReference type="Gene3D" id="1.10.287.130">
    <property type="match status" value="1"/>
</dbReference>
<dbReference type="PROSITE" id="PS50109">
    <property type="entry name" value="HIS_KIN"/>
    <property type="match status" value="1"/>
</dbReference>
<dbReference type="Pfam" id="PF00072">
    <property type="entry name" value="Response_reg"/>
    <property type="match status" value="1"/>
</dbReference>
<keyword evidence="9 12" id="KW-0472">Membrane</keyword>
<evidence type="ECO:0000313" key="16">
    <source>
        <dbReference type="Proteomes" id="UP001595897"/>
    </source>
</evidence>
<keyword evidence="16" id="KW-1185">Reference proteome</keyword>
<dbReference type="EMBL" id="JBHSGU010000002">
    <property type="protein sequence ID" value="MFC4699730.1"/>
    <property type="molecule type" value="Genomic_DNA"/>
</dbReference>
<evidence type="ECO:0000256" key="2">
    <source>
        <dbReference type="ARBA" id="ARBA00004141"/>
    </source>
</evidence>
<keyword evidence="5" id="KW-0808">Transferase</keyword>
<dbReference type="CDD" id="cd10322">
    <property type="entry name" value="SLC5sbd"/>
    <property type="match status" value="1"/>
</dbReference>
<evidence type="ECO:0000256" key="10">
    <source>
        <dbReference type="PROSITE-ProRule" id="PRU00169"/>
    </source>
</evidence>
<sequence length="1132" mass="125213">MFSIWTLASITGAYVLLLFAVATWGNKVGRPPRSVYALALGVHCTSWAFFGTTTQALEFGWAIIPTYLGIVLVMLFGFSALCKIAKLCREHKITSLAEFIGIRYQHSNLLAGMVVTLCFIGVIPYIALQLDAISSAITLMTIDNSTWSASISFYVTIFMAVFAIWFGSRTLDLTTKRDGLMLTIAFESLLKLCGLLVVGIYCVYWLSDGWLHLIDKALDSDTTRVLLNQPFATWIYASHILLGVCSMFCLPRQFHITFIENNSDSELRHARWVFPIYLCLMTLFILPIALTGQLIFDGNTLDSQTLSNYSNADNFVLSIPIAQNNHGVTIAAYIGGLAASTSMVIVATLALGNMVANNLLTPLWLYSGHLRQEHSKLSAHQLLRIRQATIVVLLFIAYWYHQNVSQSAPLVKSGTIAIALMAQTLPAILCGLYWQKTHKLAVITGLLFGAGVVIAQMLYPAILSSYYFAPAPSDESFASAIFISLGCNFSIALLGSLLNKTTLINPLSDLRLTQSSLNIPADKLKTMVARILPQQTAAEFANKIDNRSSSNAKMLSASLLQEAEQTLAAHVGNASARILLNAISEHSTDNSDELTELVEMATQSFQFNHEVLQSSIAHLKQGISVVDSDLKLVVWNQAYETLFEYPEGFLSQGLSIEDILLFNAERGLISDNRDDSALHQQHTRELVEKRIALMKKCQAYQFVRKHSQHKTIEISGNPLPGGGYITSFTDITQYIDIQRELEKAKEELEQRVALRTKELEAAKTEAEYANVSKTKFLAATGHDLMQPFNAATLFASMLHEKLTKTEFHDISAHLVQSLENADQVLSMLIEITKLDTGKIVPSPTDFSLDELLCNLANDFAVIAAQKNIELRYQSSGIWVRTDKRLLSRIIQNLLANAIRYTDAGKVLLGVKRREHHQCEIMVIDTGRGIAKNNQSRIFNEFQRLNQTQDSTGLGLGLTIVERSCELLGLKIELESELGKGTRFGLLMPRRKAPRAAQINVGQRSKQHTSPAFLSGHLVLVLENDQQIAAALGAILKDWGASIVFANNMQSALDVRQQPSLIIADFHLDSGDDGVSVCAALNNKFNTQLPSILSSADRSEHIQEQALSHGMRYLPKPIKSAALKRLIQTRLNV</sequence>
<dbReference type="SUPFAM" id="SSF55785">
    <property type="entry name" value="PYP-like sensor domain (PAS domain)"/>
    <property type="match status" value="1"/>
</dbReference>
<comment type="similarity">
    <text evidence="3">Belongs to the sodium:solute symporter (SSF) (TC 2.A.21) family.</text>
</comment>
<dbReference type="Pfam" id="PF12860">
    <property type="entry name" value="PAS_7"/>
    <property type="match status" value="1"/>
</dbReference>
<evidence type="ECO:0000256" key="4">
    <source>
        <dbReference type="ARBA" id="ARBA00012438"/>
    </source>
</evidence>
<dbReference type="InterPro" id="IPR035965">
    <property type="entry name" value="PAS-like_dom_sf"/>
</dbReference>
<keyword evidence="8 12" id="KW-1133">Transmembrane helix</keyword>
<feature type="transmembrane region" description="Helical" evidence="12">
    <location>
        <begin position="231"/>
        <end position="251"/>
    </location>
</feature>
<dbReference type="Pfam" id="PF02518">
    <property type="entry name" value="HATPase_c"/>
    <property type="match status" value="1"/>
</dbReference>
<dbReference type="RefSeq" id="WP_382406526.1">
    <property type="nucleotide sequence ID" value="NZ_JBHSGU010000002.1"/>
</dbReference>
<dbReference type="EC" id="2.7.13.3" evidence="4"/>
<feature type="transmembrane region" description="Helical" evidence="12">
    <location>
        <begin position="59"/>
        <end position="82"/>
    </location>
</feature>
<feature type="transmembrane region" description="Helical" evidence="12">
    <location>
        <begin position="179"/>
        <end position="206"/>
    </location>
</feature>
<dbReference type="InterPro" id="IPR005467">
    <property type="entry name" value="His_kinase_dom"/>
</dbReference>
<dbReference type="SUPFAM" id="SSF52172">
    <property type="entry name" value="CheY-like"/>
    <property type="match status" value="1"/>
</dbReference>
<name>A0ABV9LVU3_9ALTE</name>
<dbReference type="InterPro" id="IPR004358">
    <property type="entry name" value="Sig_transdc_His_kin-like_C"/>
</dbReference>
<dbReference type="Gene3D" id="1.20.1730.10">
    <property type="entry name" value="Sodium/glucose cotransporter"/>
    <property type="match status" value="1"/>
</dbReference>
<evidence type="ECO:0000259" key="13">
    <source>
        <dbReference type="PROSITE" id="PS50109"/>
    </source>
</evidence>
<dbReference type="SMART" id="SM00448">
    <property type="entry name" value="REC"/>
    <property type="match status" value="1"/>
</dbReference>
<dbReference type="InterPro" id="IPR003594">
    <property type="entry name" value="HATPase_dom"/>
</dbReference>
<feature type="transmembrane region" description="Helical" evidence="12">
    <location>
        <begin position="35"/>
        <end position="53"/>
    </location>
</feature>
<dbReference type="PROSITE" id="PS50283">
    <property type="entry name" value="NA_SOLUT_SYMP_3"/>
    <property type="match status" value="1"/>
</dbReference>
<evidence type="ECO:0000256" key="11">
    <source>
        <dbReference type="SAM" id="Coils"/>
    </source>
</evidence>
<dbReference type="Gene3D" id="3.40.50.2300">
    <property type="match status" value="1"/>
</dbReference>
<feature type="domain" description="Response regulatory" evidence="14">
    <location>
        <begin position="1017"/>
        <end position="1130"/>
    </location>
</feature>
<evidence type="ECO:0000256" key="1">
    <source>
        <dbReference type="ARBA" id="ARBA00000085"/>
    </source>
</evidence>
<feature type="transmembrane region" description="Helical" evidence="12">
    <location>
        <begin position="381"/>
        <end position="401"/>
    </location>
</feature>
<dbReference type="Gene3D" id="3.30.565.10">
    <property type="entry name" value="Histidine kinase-like ATPase, C-terminal domain"/>
    <property type="match status" value="1"/>
</dbReference>
<keyword evidence="11" id="KW-0175">Coiled coil</keyword>
<evidence type="ECO:0000259" key="14">
    <source>
        <dbReference type="PROSITE" id="PS50110"/>
    </source>
</evidence>
<dbReference type="SMART" id="SM00387">
    <property type="entry name" value="HATPase_c"/>
    <property type="match status" value="1"/>
</dbReference>
<feature type="transmembrane region" description="Helical" evidence="12">
    <location>
        <begin position="147"/>
        <end position="167"/>
    </location>
</feature>
<dbReference type="PROSITE" id="PS50110">
    <property type="entry name" value="RESPONSE_REGULATORY"/>
    <property type="match status" value="1"/>
</dbReference>
<evidence type="ECO:0000256" key="6">
    <source>
        <dbReference type="ARBA" id="ARBA00022692"/>
    </source>
</evidence>
<feature type="transmembrane region" description="Helical" evidence="12">
    <location>
        <begin position="6"/>
        <end position="23"/>
    </location>
</feature>
<evidence type="ECO:0000256" key="8">
    <source>
        <dbReference type="ARBA" id="ARBA00022989"/>
    </source>
</evidence>
<feature type="domain" description="Histidine kinase" evidence="13">
    <location>
        <begin position="779"/>
        <end position="991"/>
    </location>
</feature>
<comment type="subcellular location">
    <subcellularLocation>
        <location evidence="2">Membrane</location>
        <topology evidence="2">Multi-pass membrane protein</topology>
    </subcellularLocation>
</comment>
<dbReference type="PANTHER" id="PTHR43047">
    <property type="entry name" value="TWO-COMPONENT HISTIDINE PROTEIN KINASE"/>
    <property type="match status" value="1"/>
</dbReference>
<keyword evidence="6 12" id="KW-0812">Transmembrane</keyword>
<protein>
    <recommendedName>
        <fullName evidence="4">histidine kinase</fullName>
        <ecNumber evidence="4">2.7.13.3</ecNumber>
    </recommendedName>
</protein>
<feature type="transmembrane region" description="Helical" evidence="12">
    <location>
        <begin position="109"/>
        <end position="127"/>
    </location>
</feature>
<dbReference type="SUPFAM" id="SSF55874">
    <property type="entry name" value="ATPase domain of HSP90 chaperone/DNA topoisomerase II/histidine kinase"/>
    <property type="match status" value="1"/>
</dbReference>